<gene>
    <name evidence="3" type="ORF">AMSG_10854</name>
</gene>
<proteinExistence type="predicted"/>
<dbReference type="EMBL" id="GL349497">
    <property type="protein sequence ID" value="KNC55225.1"/>
    <property type="molecule type" value="Genomic_DNA"/>
</dbReference>
<evidence type="ECO:0000313" key="3">
    <source>
        <dbReference type="EMBL" id="KNC55225.1"/>
    </source>
</evidence>
<keyword evidence="1" id="KW-0175">Coiled coil</keyword>
<sequence length="218" mass="24002">MALREAVRAAEREARFANKRTLDAEAARRRAEKRLREVIDRQAETLPLRGRHYGLPPDLTTAPDAAMYDFIIAAQAKRAAKKEEHVLDVLSISRGWQRKALAAESQLATARSEVTELKAQVARLEDQARISQLHSTEFAEAEAEAEALAAELATVSEAHAALLNDVRALHEESAACETRHAIQLAEAREAGEASAAARLRDERRGRTRLSACGPSRHS</sequence>
<feature type="region of interest" description="Disordered" evidence="2">
    <location>
        <begin position="192"/>
        <end position="218"/>
    </location>
</feature>
<reference evidence="3 4" key="1">
    <citation type="submission" date="2010-05" db="EMBL/GenBank/DDBJ databases">
        <title>The Genome Sequence of Thecamonas trahens ATCC 50062.</title>
        <authorList>
            <consortium name="The Broad Institute Genome Sequencing Platform"/>
            <person name="Russ C."/>
            <person name="Cuomo C."/>
            <person name="Shea T."/>
            <person name="Young S.K."/>
            <person name="Zeng Q."/>
            <person name="Koehrsen M."/>
            <person name="Haas B."/>
            <person name="Borodovsky M."/>
            <person name="Guigo R."/>
            <person name="Alvarado L."/>
            <person name="Berlin A."/>
            <person name="Bochicchio J."/>
            <person name="Borenstein D."/>
            <person name="Chapman S."/>
            <person name="Chen Z."/>
            <person name="Freedman E."/>
            <person name="Gellesch M."/>
            <person name="Goldberg J."/>
            <person name="Griggs A."/>
            <person name="Gujja S."/>
            <person name="Heilman E."/>
            <person name="Heiman D."/>
            <person name="Hepburn T."/>
            <person name="Howarth C."/>
            <person name="Jen D."/>
            <person name="Larson L."/>
            <person name="Mehta T."/>
            <person name="Park D."/>
            <person name="Pearson M."/>
            <person name="Roberts A."/>
            <person name="Saif S."/>
            <person name="Shenoy N."/>
            <person name="Sisk P."/>
            <person name="Stolte C."/>
            <person name="Sykes S."/>
            <person name="Thomson T."/>
            <person name="Walk T."/>
            <person name="White J."/>
            <person name="Yandava C."/>
            <person name="Burger G."/>
            <person name="Gray M.W."/>
            <person name="Holland P.W.H."/>
            <person name="King N."/>
            <person name="Lang F.B.F."/>
            <person name="Roger A.J."/>
            <person name="Ruiz-Trillo I."/>
            <person name="Lander E."/>
            <person name="Nusbaum C."/>
        </authorList>
    </citation>
    <scope>NUCLEOTIDE SEQUENCE [LARGE SCALE GENOMIC DNA]</scope>
    <source>
        <strain evidence="3 4">ATCC 50062</strain>
    </source>
</reference>
<protein>
    <submittedName>
        <fullName evidence="3">Uncharacterized protein</fullName>
    </submittedName>
</protein>
<dbReference type="Proteomes" id="UP000054408">
    <property type="component" value="Unassembled WGS sequence"/>
</dbReference>
<evidence type="ECO:0000313" key="4">
    <source>
        <dbReference type="Proteomes" id="UP000054408"/>
    </source>
</evidence>
<accession>A0A0L0DSI0</accession>
<dbReference type="GeneID" id="25568971"/>
<dbReference type="RefSeq" id="XP_013753155.1">
    <property type="nucleotide sequence ID" value="XM_013897701.1"/>
</dbReference>
<evidence type="ECO:0000256" key="2">
    <source>
        <dbReference type="SAM" id="MobiDB-lite"/>
    </source>
</evidence>
<organism evidence="3 4">
    <name type="scientific">Thecamonas trahens ATCC 50062</name>
    <dbReference type="NCBI Taxonomy" id="461836"/>
    <lineage>
        <taxon>Eukaryota</taxon>
        <taxon>Apusozoa</taxon>
        <taxon>Apusomonadida</taxon>
        <taxon>Apusomonadidae</taxon>
        <taxon>Thecamonas</taxon>
    </lineage>
</organism>
<dbReference type="AlphaFoldDB" id="A0A0L0DSI0"/>
<name>A0A0L0DSI0_THETB</name>
<feature type="coiled-coil region" evidence="1">
    <location>
        <begin position="100"/>
        <end position="158"/>
    </location>
</feature>
<evidence type="ECO:0000256" key="1">
    <source>
        <dbReference type="SAM" id="Coils"/>
    </source>
</evidence>
<keyword evidence="4" id="KW-1185">Reference proteome</keyword>